<dbReference type="PANTHER" id="PTHR11647:SF1">
    <property type="entry name" value="COLLAPSIN RESPONSE MEDIATOR PROTEIN"/>
    <property type="match status" value="1"/>
</dbReference>
<dbReference type="InterPro" id="IPR011778">
    <property type="entry name" value="Hydantoinase/dihydroPyrase"/>
</dbReference>
<dbReference type="RefSeq" id="WP_006867518.1">
    <property type="nucleotide sequence ID" value="NZ_BAHE01000025.1"/>
</dbReference>
<dbReference type="CDD" id="cd01314">
    <property type="entry name" value="D-HYD"/>
    <property type="match status" value="1"/>
</dbReference>
<evidence type="ECO:0000256" key="5">
    <source>
        <dbReference type="PIRSR" id="PIRSR611778-50"/>
    </source>
</evidence>
<evidence type="ECO:0000256" key="3">
    <source>
        <dbReference type="ARBA" id="ARBA00022723"/>
    </source>
</evidence>
<proteinExistence type="inferred from homology"/>
<dbReference type="SUPFAM" id="SSF51338">
    <property type="entry name" value="Composite domain of metallo-dependent hydrolases"/>
    <property type="match status" value="2"/>
</dbReference>
<feature type="modified residue" description="N6-carboxylysine" evidence="5">
    <location>
        <position position="156"/>
    </location>
</feature>
<feature type="region of interest" description="Disordered" evidence="6">
    <location>
        <begin position="465"/>
        <end position="492"/>
    </location>
</feature>
<name>K6WPL1_9ACTN</name>
<dbReference type="InterPro" id="IPR006680">
    <property type="entry name" value="Amidohydro-rel"/>
</dbReference>
<protein>
    <submittedName>
        <fullName evidence="8">Dihydropyrimidinase</fullName>
    </submittedName>
</protein>
<organism evidence="8 9">
    <name type="scientific">Gordonia namibiensis NBRC 108229</name>
    <dbReference type="NCBI Taxonomy" id="1208314"/>
    <lineage>
        <taxon>Bacteria</taxon>
        <taxon>Bacillati</taxon>
        <taxon>Actinomycetota</taxon>
        <taxon>Actinomycetes</taxon>
        <taxon>Mycobacteriales</taxon>
        <taxon>Gordoniaceae</taxon>
        <taxon>Gordonia</taxon>
    </lineage>
</organism>
<accession>K6WPL1</accession>
<dbReference type="PANTHER" id="PTHR11647">
    <property type="entry name" value="HYDRANTOINASE/DIHYDROPYRIMIDINASE FAMILY MEMBER"/>
    <property type="match status" value="1"/>
</dbReference>
<dbReference type="SUPFAM" id="SSF51556">
    <property type="entry name" value="Metallo-dependent hydrolases"/>
    <property type="match status" value="1"/>
</dbReference>
<evidence type="ECO:0000256" key="2">
    <source>
        <dbReference type="ARBA" id="ARBA00008829"/>
    </source>
</evidence>
<evidence type="ECO:0000313" key="8">
    <source>
        <dbReference type="EMBL" id="GAC01351.1"/>
    </source>
</evidence>
<dbReference type="InterPro" id="IPR011059">
    <property type="entry name" value="Metal-dep_hydrolase_composite"/>
</dbReference>
<evidence type="ECO:0000259" key="7">
    <source>
        <dbReference type="Pfam" id="PF01979"/>
    </source>
</evidence>
<dbReference type="GO" id="GO:0046872">
    <property type="term" value="F:metal ion binding"/>
    <property type="evidence" value="ECO:0007669"/>
    <property type="project" value="UniProtKB-KW"/>
</dbReference>
<evidence type="ECO:0000256" key="4">
    <source>
        <dbReference type="ARBA" id="ARBA00022801"/>
    </source>
</evidence>
<comment type="cofactor">
    <cofactor evidence="1">
        <name>Zn(2+)</name>
        <dbReference type="ChEBI" id="CHEBI:29105"/>
    </cofactor>
</comment>
<dbReference type="Gene3D" id="2.30.40.10">
    <property type="entry name" value="Urease, subunit C, domain 1"/>
    <property type="match status" value="1"/>
</dbReference>
<sequence>MTESLIIRGGHVVTATDTFRADVLIADGKIAALGVDDGWTADRVIDADGHYVLPGGIDTHTHFEHHNLKGTTRTADDFRTGSAASAAGGTTTFVDFVRGLPGESLIDAFHRRRTAAEQGSMIDFGFHLMVPATANSDDSFDQLRQLTAEFGATSWKFFMAYTGLMVPDDVLIRGFTEAKALGVLPMVHAENGHMVNAAVDALIEEGKTEEHHHMHGHPAAAEREAIVRAATIAEWVDTPLFIVHVSSADGVGEIQALQSRGRPVFGETCPHYLVTGYEDYSQADFEAAKYICSPPIRESSHQEPLWNALATGVLGSVGTDHATYTMDQPEDLPPQKPQGRGFFPNVPPGVPGAEERLMVLYEHGVARGRFDLNRFVDMTSTNPAKTFGLYPRKGTIAPGSDADVVIWDPQADHTISADRHRSRAGYTLYEGMSVSGAPRHVFSRGQQLVRDGELVELYGHGRYQPRTTLRDRTPTPLPADRSDSSLPIDCEV</sequence>
<evidence type="ECO:0000256" key="6">
    <source>
        <dbReference type="SAM" id="MobiDB-lite"/>
    </source>
</evidence>
<dbReference type="FunFam" id="3.20.20.140:FF:000076">
    <property type="entry name" value="Dihydropyrimidinase like 2"/>
    <property type="match status" value="1"/>
</dbReference>
<comment type="similarity">
    <text evidence="2">Belongs to the metallo-dependent hydrolases superfamily. Hydantoinase/dihydropyrimidinase family.</text>
</comment>
<keyword evidence="3" id="KW-0479">Metal-binding</keyword>
<dbReference type="InterPro" id="IPR032466">
    <property type="entry name" value="Metal_Hydrolase"/>
</dbReference>
<comment type="caution">
    <text evidence="8">The sequence shown here is derived from an EMBL/GenBank/DDBJ whole genome shotgun (WGS) entry which is preliminary data.</text>
</comment>
<keyword evidence="9" id="KW-1185">Reference proteome</keyword>
<dbReference type="NCBIfam" id="TIGR02033">
    <property type="entry name" value="D-hydantoinase"/>
    <property type="match status" value="1"/>
</dbReference>
<dbReference type="Gene3D" id="3.20.20.140">
    <property type="entry name" value="Metal-dependent hydrolases"/>
    <property type="match status" value="1"/>
</dbReference>
<dbReference type="InterPro" id="IPR050378">
    <property type="entry name" value="Metallo-dep_Hydrolases_sf"/>
</dbReference>
<dbReference type="Pfam" id="PF01979">
    <property type="entry name" value="Amidohydro_1"/>
    <property type="match status" value="1"/>
</dbReference>
<dbReference type="Proteomes" id="UP000035058">
    <property type="component" value="Unassembled WGS sequence"/>
</dbReference>
<keyword evidence="4" id="KW-0378">Hydrolase</keyword>
<evidence type="ECO:0000313" key="9">
    <source>
        <dbReference type="Proteomes" id="UP000035058"/>
    </source>
</evidence>
<comment type="PTM">
    <text evidence="5">Carbamylation allows a single lysine to coordinate two divalent metal cations.</text>
</comment>
<dbReference type="EMBL" id="BAHE01000025">
    <property type="protein sequence ID" value="GAC01351.1"/>
    <property type="molecule type" value="Genomic_DNA"/>
</dbReference>
<gene>
    <name evidence="8" type="primary">pydB</name>
    <name evidence="8" type="ORF">GONAM_25_00130</name>
</gene>
<dbReference type="AlphaFoldDB" id="K6WPL1"/>
<feature type="domain" description="Amidohydrolase-related" evidence="7">
    <location>
        <begin position="51"/>
        <end position="447"/>
    </location>
</feature>
<dbReference type="GO" id="GO:0005829">
    <property type="term" value="C:cytosol"/>
    <property type="evidence" value="ECO:0007669"/>
    <property type="project" value="TreeGrafter"/>
</dbReference>
<reference evidence="8 9" key="1">
    <citation type="submission" date="2012-08" db="EMBL/GenBank/DDBJ databases">
        <title>Whole genome shotgun sequence of Gordonia namibiensis NBRC 108229.</title>
        <authorList>
            <person name="Isaki-Nakamura S."/>
            <person name="Hosoyama A."/>
            <person name="Tsuchikane K."/>
            <person name="Katsumata H."/>
            <person name="Baba S."/>
            <person name="Yamazaki S."/>
            <person name="Fujita N."/>
        </authorList>
    </citation>
    <scope>NUCLEOTIDE SEQUENCE [LARGE SCALE GENOMIC DNA]</scope>
    <source>
        <strain evidence="8 9">NBRC 108229</strain>
    </source>
</reference>
<dbReference type="GO" id="GO:0016812">
    <property type="term" value="F:hydrolase activity, acting on carbon-nitrogen (but not peptide) bonds, in cyclic amides"/>
    <property type="evidence" value="ECO:0007669"/>
    <property type="project" value="TreeGrafter"/>
</dbReference>
<evidence type="ECO:0000256" key="1">
    <source>
        <dbReference type="ARBA" id="ARBA00001947"/>
    </source>
</evidence>